<dbReference type="AlphaFoldDB" id="A0A5A7V557"/>
<gene>
    <name evidence="2" type="ORF">E6C27_scaffold154G001420</name>
</gene>
<reference evidence="2 3" key="1">
    <citation type="submission" date="2019-08" db="EMBL/GenBank/DDBJ databases">
        <title>Draft genome sequences of two oriental melons (Cucumis melo L. var makuwa).</title>
        <authorList>
            <person name="Kwon S.-Y."/>
        </authorList>
    </citation>
    <scope>NUCLEOTIDE SEQUENCE [LARGE SCALE GENOMIC DNA]</scope>
    <source>
        <strain evidence="3">cv. SW 3</strain>
        <tissue evidence="2">Leaf</tissue>
    </source>
</reference>
<accession>A0A5A7V557</accession>
<proteinExistence type="predicted"/>
<protein>
    <submittedName>
        <fullName evidence="2">CACTA en-spm transposon protein</fullName>
    </submittedName>
</protein>
<sequence>MSTSTISSFSSNYEETDAPFLEFSDKLNNAERSSSVGDNSERCQQSRLLELKRYVHKSDKILMTIAPGGEKPISLHVVRLKRYVHKNDKILMTIAPGAEKPISLYVVRLSRKLYRGDYHRHFKKYHDSKHAHANPLHILVGRLKDWHFLCDHYMSHAFQGAEDAHNQILELQSQLTPEGSQPLFGDEIYEKVLSRRLDYSKGLGCGSKSKFRKSCASSFLTLFLQAREFEDAKIMIEQQIVVLEEAKRMIEEHRKTSELLTSQMEEMKKIVEEMSRAQKGP</sequence>
<feature type="coiled-coil region" evidence="1">
    <location>
        <begin position="236"/>
        <end position="277"/>
    </location>
</feature>
<dbReference type="EMBL" id="SSTE01004583">
    <property type="protein sequence ID" value="KAA0062370.1"/>
    <property type="molecule type" value="Genomic_DNA"/>
</dbReference>
<evidence type="ECO:0000256" key="1">
    <source>
        <dbReference type="SAM" id="Coils"/>
    </source>
</evidence>
<dbReference type="Proteomes" id="UP000321393">
    <property type="component" value="Unassembled WGS sequence"/>
</dbReference>
<evidence type="ECO:0000313" key="2">
    <source>
        <dbReference type="EMBL" id="KAA0062370.1"/>
    </source>
</evidence>
<name>A0A5A7V557_CUCMM</name>
<comment type="caution">
    <text evidence="2">The sequence shown here is derived from an EMBL/GenBank/DDBJ whole genome shotgun (WGS) entry which is preliminary data.</text>
</comment>
<keyword evidence="1" id="KW-0175">Coiled coil</keyword>
<evidence type="ECO:0000313" key="3">
    <source>
        <dbReference type="Proteomes" id="UP000321393"/>
    </source>
</evidence>
<organism evidence="2 3">
    <name type="scientific">Cucumis melo var. makuwa</name>
    <name type="common">Oriental melon</name>
    <dbReference type="NCBI Taxonomy" id="1194695"/>
    <lineage>
        <taxon>Eukaryota</taxon>
        <taxon>Viridiplantae</taxon>
        <taxon>Streptophyta</taxon>
        <taxon>Embryophyta</taxon>
        <taxon>Tracheophyta</taxon>
        <taxon>Spermatophyta</taxon>
        <taxon>Magnoliopsida</taxon>
        <taxon>eudicotyledons</taxon>
        <taxon>Gunneridae</taxon>
        <taxon>Pentapetalae</taxon>
        <taxon>rosids</taxon>
        <taxon>fabids</taxon>
        <taxon>Cucurbitales</taxon>
        <taxon>Cucurbitaceae</taxon>
        <taxon>Benincaseae</taxon>
        <taxon>Cucumis</taxon>
    </lineage>
</organism>